<dbReference type="InterPro" id="IPR002918">
    <property type="entry name" value="Lipase_EstA/Esterase_EstB"/>
</dbReference>
<evidence type="ECO:0008006" key="4">
    <source>
        <dbReference type="Google" id="ProtNLM"/>
    </source>
</evidence>
<dbReference type="InterPro" id="IPR029058">
    <property type="entry name" value="AB_hydrolase_fold"/>
</dbReference>
<proteinExistence type="predicted"/>
<keyword evidence="1" id="KW-0732">Signal</keyword>
<reference evidence="3" key="1">
    <citation type="journal article" date="2019" name="Int. J. Syst. Evol. Microbiol.">
        <title>The Global Catalogue of Microorganisms (GCM) 10K type strain sequencing project: providing services to taxonomists for standard genome sequencing and annotation.</title>
        <authorList>
            <consortium name="The Broad Institute Genomics Platform"/>
            <consortium name="The Broad Institute Genome Sequencing Center for Infectious Disease"/>
            <person name="Wu L."/>
            <person name="Ma J."/>
        </authorList>
    </citation>
    <scope>NUCLEOTIDE SEQUENCE [LARGE SCALE GENOMIC DNA]</scope>
    <source>
        <strain evidence="3">JCM 16703</strain>
    </source>
</reference>
<dbReference type="PANTHER" id="PTHR37574:SF1">
    <property type="entry name" value="LIPASE B"/>
    <property type="match status" value="1"/>
</dbReference>
<dbReference type="PANTHER" id="PTHR37574">
    <property type="entry name" value="LIPASE B"/>
    <property type="match status" value="1"/>
</dbReference>
<accession>A0ABP7XCX8</accession>
<dbReference type="InterPro" id="IPR006311">
    <property type="entry name" value="TAT_signal"/>
</dbReference>
<organism evidence="2 3">
    <name type="scientific">Nocardioides fonticola</name>
    <dbReference type="NCBI Taxonomy" id="450363"/>
    <lineage>
        <taxon>Bacteria</taxon>
        <taxon>Bacillati</taxon>
        <taxon>Actinomycetota</taxon>
        <taxon>Actinomycetes</taxon>
        <taxon>Propionibacteriales</taxon>
        <taxon>Nocardioidaceae</taxon>
        <taxon>Nocardioides</taxon>
    </lineage>
</organism>
<dbReference type="SUPFAM" id="SSF53474">
    <property type="entry name" value="alpha/beta-Hydrolases"/>
    <property type="match status" value="1"/>
</dbReference>
<dbReference type="Proteomes" id="UP001501495">
    <property type="component" value="Unassembled WGS sequence"/>
</dbReference>
<protein>
    <recommendedName>
        <fullName evidence="4">Lipase</fullName>
    </recommendedName>
</protein>
<comment type="caution">
    <text evidence="2">The sequence shown here is derived from an EMBL/GenBank/DDBJ whole genome shotgun (WGS) entry which is preliminary data.</text>
</comment>
<evidence type="ECO:0000313" key="3">
    <source>
        <dbReference type="Proteomes" id="UP001501495"/>
    </source>
</evidence>
<sequence>MNTRTSFARRLTGAVAALTLAGAGLLALPTSAVAADPGPAFSVPDATLDAAVTCQGDLAGSTLTPVLLVPGTTLTPELNFSWNYEKVFTAQGRPWCAVTLPGNGMLDIQVAVEYVARAIRTTYAKAGRKIDILGFSQGGMVPRWSLKYWPDTRTMIDDLVSLDASNHGTQSAQLICLLGCAPSVWQQKSGSRFLTALNSGQETYAGISYTQIYTATDEVVFPNFDPVASSPLRTGDGTIRNVQVQSICPLHLSEHLSMGTTDPVGYALALDAFDNPGTADPSRIPASVCLQLVFPGVDYTTYLQNFGKVLAVAGQQLILGPRVFGEPALAPYAR</sequence>
<feature type="chain" id="PRO_5045122540" description="Lipase" evidence="1">
    <location>
        <begin position="35"/>
        <end position="334"/>
    </location>
</feature>
<dbReference type="EMBL" id="BAAAZH010000006">
    <property type="protein sequence ID" value="GAA4111934.1"/>
    <property type="molecule type" value="Genomic_DNA"/>
</dbReference>
<dbReference type="InterPro" id="IPR053228">
    <property type="entry name" value="Stereospecific_Lipase"/>
</dbReference>
<feature type="signal peptide" evidence="1">
    <location>
        <begin position="1"/>
        <end position="34"/>
    </location>
</feature>
<dbReference type="PROSITE" id="PS51318">
    <property type="entry name" value="TAT"/>
    <property type="match status" value="1"/>
</dbReference>
<gene>
    <name evidence="2" type="ORF">GCM10022215_08010</name>
</gene>
<keyword evidence="3" id="KW-1185">Reference proteome</keyword>
<evidence type="ECO:0000256" key="1">
    <source>
        <dbReference type="SAM" id="SignalP"/>
    </source>
</evidence>
<name>A0ABP7XCX8_9ACTN</name>
<dbReference type="Pfam" id="PF01674">
    <property type="entry name" value="Lipase_2"/>
    <property type="match status" value="1"/>
</dbReference>
<dbReference type="RefSeq" id="WP_344731938.1">
    <property type="nucleotide sequence ID" value="NZ_BAAAZH010000006.1"/>
</dbReference>
<evidence type="ECO:0000313" key="2">
    <source>
        <dbReference type="EMBL" id="GAA4111934.1"/>
    </source>
</evidence>
<dbReference type="Gene3D" id="3.40.50.1820">
    <property type="entry name" value="alpha/beta hydrolase"/>
    <property type="match status" value="1"/>
</dbReference>